<accession>A0A0D6JQQ9</accession>
<dbReference type="Pfam" id="PF24336">
    <property type="entry name" value="DUF7504"/>
    <property type="match status" value="1"/>
</dbReference>
<evidence type="ECO:0000313" key="1">
    <source>
        <dbReference type="EMBL" id="CQR50247.1"/>
    </source>
</evidence>
<dbReference type="InterPro" id="IPR055927">
    <property type="entry name" value="DUF7504"/>
</dbReference>
<reference evidence="2" key="1">
    <citation type="submission" date="2015-03" db="EMBL/GenBank/DDBJ databases">
        <authorList>
            <person name="Urmite Genomes"/>
        </authorList>
    </citation>
    <scope>NUCLEOTIDE SEQUENCE [LARGE SCALE GENOMIC DNA]</scope>
    <source>
        <strain evidence="2">Arc-Hr</strain>
    </source>
</reference>
<evidence type="ECO:0000313" key="2">
    <source>
        <dbReference type="Proteomes" id="UP000198902"/>
    </source>
</evidence>
<organism evidence="1 2">
    <name type="scientific">Haloferax massiliensis</name>
    <dbReference type="NCBI Taxonomy" id="1476858"/>
    <lineage>
        <taxon>Archaea</taxon>
        <taxon>Methanobacteriati</taxon>
        <taxon>Methanobacteriota</taxon>
        <taxon>Stenosarchaea group</taxon>
        <taxon>Halobacteria</taxon>
        <taxon>Halobacteriales</taxon>
        <taxon>Haloferacaceae</taxon>
        <taxon>Haloferax</taxon>
    </lineage>
</organism>
<protein>
    <submittedName>
        <fullName evidence="1">Uncharacterized protein</fullName>
    </submittedName>
</protein>
<dbReference type="EMBL" id="CSTE01000002">
    <property type="protein sequence ID" value="CQR50247.1"/>
    <property type="molecule type" value="Genomic_DNA"/>
</dbReference>
<gene>
    <name evidence="1" type="ORF">BN996_01724</name>
</gene>
<keyword evidence="2" id="KW-1185">Reference proteome</keyword>
<sequence length="238" mass="26214">MVSGGDTDTAVTEDTSTFQLGLDDLKRRGSALLVVGSVPTELYSRASKQMLGAPDEPRRRLLVLNGSTPLDDRLDSGVERSAEWTRVVRYATLERSAAASPSPAAAVPSADDTCERWIDGGLGRLGAELANDVTEFDTLAGGLSPAELRVAFDCLPSLLSRYDRDHVFRFLHVMTTHVRARDGMVHVWSPGDREDEVNRLLEPLFDAVVELDVEGSEARQRWCLRRKDVSSGWFPLES</sequence>
<dbReference type="OrthoDB" id="252760at2157"/>
<dbReference type="RefSeq" id="WP_089778229.1">
    <property type="nucleotide sequence ID" value="NZ_CABLRR010000002.1"/>
</dbReference>
<dbReference type="Proteomes" id="UP000198902">
    <property type="component" value="Unassembled WGS sequence"/>
</dbReference>
<dbReference type="AlphaFoldDB" id="A0A0D6JQQ9"/>
<name>A0A0D6JQQ9_9EURY</name>
<proteinExistence type="predicted"/>